<dbReference type="Proteomes" id="UP001151760">
    <property type="component" value="Unassembled WGS sequence"/>
</dbReference>
<sequence length="68" mass="7568">MGMCCGWSIEWCGRMADLGGWMWCGVLDVVVWMDEYRALVSGPICESEDSLTETGERSLLALFVQSSL</sequence>
<name>A0ABQ4Y8Q1_9ASTR</name>
<dbReference type="EMBL" id="BQNB010010202">
    <property type="protein sequence ID" value="GJS74053.1"/>
    <property type="molecule type" value="Genomic_DNA"/>
</dbReference>
<accession>A0ABQ4Y8Q1</accession>
<evidence type="ECO:0000313" key="2">
    <source>
        <dbReference type="Proteomes" id="UP001151760"/>
    </source>
</evidence>
<protein>
    <submittedName>
        <fullName evidence="1">Uncharacterized protein</fullName>
    </submittedName>
</protein>
<organism evidence="1 2">
    <name type="scientific">Tanacetum coccineum</name>
    <dbReference type="NCBI Taxonomy" id="301880"/>
    <lineage>
        <taxon>Eukaryota</taxon>
        <taxon>Viridiplantae</taxon>
        <taxon>Streptophyta</taxon>
        <taxon>Embryophyta</taxon>
        <taxon>Tracheophyta</taxon>
        <taxon>Spermatophyta</taxon>
        <taxon>Magnoliopsida</taxon>
        <taxon>eudicotyledons</taxon>
        <taxon>Gunneridae</taxon>
        <taxon>Pentapetalae</taxon>
        <taxon>asterids</taxon>
        <taxon>campanulids</taxon>
        <taxon>Asterales</taxon>
        <taxon>Asteraceae</taxon>
        <taxon>Asteroideae</taxon>
        <taxon>Anthemideae</taxon>
        <taxon>Anthemidinae</taxon>
        <taxon>Tanacetum</taxon>
    </lineage>
</organism>
<reference evidence="1" key="1">
    <citation type="journal article" date="2022" name="Int. J. Mol. Sci.">
        <title>Draft Genome of Tanacetum Coccineum: Genomic Comparison of Closely Related Tanacetum-Family Plants.</title>
        <authorList>
            <person name="Yamashiro T."/>
            <person name="Shiraishi A."/>
            <person name="Nakayama K."/>
            <person name="Satake H."/>
        </authorList>
    </citation>
    <scope>NUCLEOTIDE SEQUENCE</scope>
</reference>
<comment type="caution">
    <text evidence="1">The sequence shown here is derived from an EMBL/GenBank/DDBJ whole genome shotgun (WGS) entry which is preliminary data.</text>
</comment>
<evidence type="ECO:0000313" key="1">
    <source>
        <dbReference type="EMBL" id="GJS74053.1"/>
    </source>
</evidence>
<keyword evidence="2" id="KW-1185">Reference proteome</keyword>
<reference evidence="1" key="2">
    <citation type="submission" date="2022-01" db="EMBL/GenBank/DDBJ databases">
        <authorList>
            <person name="Yamashiro T."/>
            <person name="Shiraishi A."/>
            <person name="Satake H."/>
            <person name="Nakayama K."/>
        </authorList>
    </citation>
    <scope>NUCLEOTIDE SEQUENCE</scope>
</reference>
<gene>
    <name evidence="1" type="ORF">Tco_0706894</name>
</gene>
<proteinExistence type="predicted"/>